<name>A0A192Y5U1_9CAUD</name>
<dbReference type="Proteomes" id="UP000224336">
    <property type="component" value="Segment"/>
</dbReference>
<evidence type="ECO:0000313" key="1">
    <source>
        <dbReference type="EMBL" id="ANM45097.1"/>
    </source>
</evidence>
<accession>A0A192Y5U1</accession>
<protein>
    <submittedName>
        <fullName evidence="1">Uncharacterized protein</fullName>
    </submittedName>
</protein>
<reference evidence="1 2" key="1">
    <citation type="journal article" date="2016" name="Sci. Rep.">
        <title>A proposed integrated approach for the preclinical evaluation of phage therapy in Pseudomonas infections.</title>
        <authorList>
            <person name="Danis-Wlodarczyk K."/>
            <person name="Vandenheuvel D."/>
            <person name="Jang H.B."/>
            <person name="Briers Y."/>
            <person name="Olszak T."/>
            <person name="Arabski M."/>
            <person name="Wasik S."/>
            <person name="Drabik M."/>
            <person name="Higgins G."/>
            <person name="Tyrrell J."/>
            <person name="Harvey B.J."/>
            <person name="Noben J.P."/>
            <person name="Lavigne R."/>
            <person name="Drulis-Kawa Z."/>
        </authorList>
    </citation>
    <scope>NUCLEOTIDE SEQUENCE [LARGE SCALE GENOMIC DNA]</scope>
</reference>
<gene>
    <name evidence="1" type="ORF">KTN4_339</name>
</gene>
<proteinExistence type="predicted"/>
<dbReference type="EMBL" id="KU521356">
    <property type="protein sequence ID" value="ANM45097.1"/>
    <property type="molecule type" value="Genomic_DNA"/>
</dbReference>
<evidence type="ECO:0000313" key="2">
    <source>
        <dbReference type="Proteomes" id="UP000224336"/>
    </source>
</evidence>
<organism evidence="1 2">
    <name type="scientific">Pseudomonas phage KTN4</name>
    <dbReference type="NCBI Taxonomy" id="1862701"/>
    <lineage>
        <taxon>Viruses</taxon>
        <taxon>Duplodnaviria</taxon>
        <taxon>Heunggongvirae</taxon>
        <taxon>Uroviricota</taxon>
        <taxon>Caudoviricetes</taxon>
        <taxon>Chimalliviridae</taxon>
        <taxon>Phikzvirus</taxon>
        <taxon>Phikzvirus phiKZ</taxon>
    </lineage>
</organism>
<sequence length="171" mass="19819">MNKPELLYHGSLYKQDELMPGFKRSGELVMWDGIESNQYLYATSSEKDASYLGIGSAIEKLFDSDRYATVDRDITIYCQNNIDKSDILKMVVYVYTIPFRDSDKWIKNNNPHNSIDTEWITKNTIHDVTVRKLDIGEFLKGARLTVTKAPVDVDPLNIMSQYRSVTERYLF</sequence>